<gene>
    <name evidence="12" type="ORF">AAU01_38320</name>
</gene>
<feature type="transmembrane region" description="Helical" evidence="10">
    <location>
        <begin position="95"/>
        <end position="117"/>
    </location>
</feature>
<keyword evidence="8 10" id="KW-1133">Transmembrane helix</keyword>
<dbReference type="GO" id="GO:0055085">
    <property type="term" value="P:transmembrane transport"/>
    <property type="evidence" value="ECO:0007669"/>
    <property type="project" value="InterPro"/>
</dbReference>
<proteinExistence type="inferred from homology"/>
<name>A0A4Y3NJC6_PAEAU</name>
<feature type="transmembrane region" description="Helical" evidence="10">
    <location>
        <begin position="31"/>
        <end position="50"/>
    </location>
</feature>
<feature type="transmembrane region" description="Helical" evidence="10">
    <location>
        <begin position="301"/>
        <end position="326"/>
    </location>
</feature>
<evidence type="ECO:0000256" key="6">
    <source>
        <dbReference type="ARBA" id="ARBA00022692"/>
    </source>
</evidence>
<reference evidence="12 13" key="1">
    <citation type="submission" date="2019-06" db="EMBL/GenBank/DDBJ databases">
        <title>Whole genome shotgun sequence of Paenarthrobacter aurescens NBRC 12136.</title>
        <authorList>
            <person name="Hosoyama A."/>
            <person name="Uohara A."/>
            <person name="Ohji S."/>
            <person name="Ichikawa N."/>
        </authorList>
    </citation>
    <scope>NUCLEOTIDE SEQUENCE [LARGE SCALE GENOMIC DNA]</scope>
    <source>
        <strain evidence="12 13">NBRC 12136</strain>
    </source>
</reference>
<evidence type="ECO:0000313" key="12">
    <source>
        <dbReference type="EMBL" id="GEB21077.1"/>
    </source>
</evidence>
<dbReference type="AlphaFoldDB" id="A0A4Y3NJC6"/>
<evidence type="ECO:0000256" key="5">
    <source>
        <dbReference type="ARBA" id="ARBA00022519"/>
    </source>
</evidence>
<feature type="transmembrane region" description="Helical" evidence="10">
    <location>
        <begin position="217"/>
        <end position="238"/>
    </location>
</feature>
<evidence type="ECO:0000256" key="7">
    <source>
        <dbReference type="ARBA" id="ARBA00022970"/>
    </source>
</evidence>
<keyword evidence="3" id="KW-0813">Transport</keyword>
<dbReference type="PIRSF" id="PIRSF006060">
    <property type="entry name" value="AA_transporter"/>
    <property type="match status" value="1"/>
</dbReference>
<feature type="domain" description="Amino acid permease/ SLC12A" evidence="11">
    <location>
        <begin position="28"/>
        <end position="464"/>
    </location>
</feature>
<feature type="transmembrane region" description="Helical" evidence="10">
    <location>
        <begin position="374"/>
        <end position="396"/>
    </location>
</feature>
<keyword evidence="9 10" id="KW-0472">Membrane</keyword>
<evidence type="ECO:0000256" key="9">
    <source>
        <dbReference type="ARBA" id="ARBA00023136"/>
    </source>
</evidence>
<organism evidence="12 13">
    <name type="scientific">Paenarthrobacter aurescens</name>
    <name type="common">Arthrobacter aurescens</name>
    <dbReference type="NCBI Taxonomy" id="43663"/>
    <lineage>
        <taxon>Bacteria</taxon>
        <taxon>Bacillati</taxon>
        <taxon>Actinomycetota</taxon>
        <taxon>Actinomycetes</taxon>
        <taxon>Micrococcales</taxon>
        <taxon>Micrococcaceae</taxon>
        <taxon>Paenarthrobacter</taxon>
    </lineage>
</organism>
<keyword evidence="5" id="KW-0997">Cell inner membrane</keyword>
<dbReference type="PANTHER" id="PTHR43495">
    <property type="entry name" value="GABA PERMEASE"/>
    <property type="match status" value="1"/>
</dbReference>
<evidence type="ECO:0000256" key="10">
    <source>
        <dbReference type="SAM" id="Phobius"/>
    </source>
</evidence>
<keyword evidence="4" id="KW-1003">Cell membrane</keyword>
<evidence type="ECO:0000256" key="2">
    <source>
        <dbReference type="ARBA" id="ARBA00008583"/>
    </source>
</evidence>
<evidence type="ECO:0000256" key="8">
    <source>
        <dbReference type="ARBA" id="ARBA00022989"/>
    </source>
</evidence>
<dbReference type="Pfam" id="PF00324">
    <property type="entry name" value="AA_permease"/>
    <property type="match status" value="1"/>
</dbReference>
<sequence>MQQTKLAAESSVLQAAGTALSRGLNVRHIRFMALGSAIGTGLFYGSASAIQKAGPAVLLAYIIGGAAVFMVMRALGEMAVRHPVSGSFGQYASKYLGPFAGFVTGWTYVFEMAIVAIADVTAFSIYMGFWFPQVDRWIWVLAIILFLGAMNLLSVKVFGELEFWFSLIKVVAIIAMIVGGAAIIVFGFQTGDGGGVAPGLGNLVNHGGLFPNGFEGLLAAFAVVMFAFGGIETIGITAGEATNPKKVIPQAVNTVPVRVLLFYVLTLGVLMSIFPWNEIGSSGSPFVQIFDGLGIPAAPHILNAVVITAALSAINSDIFGAGRILFGLAQQGHAPKSFSKISRHGVPWMTVVMMGGILLVGVVLNAVIPEDVFVLIASIATFATVWVWVMILASHVAMKREIKRKGLPESEFGSPLWPIASILTMAFMAMVIVILGVFEDTRVALYVGGTWLLLLFVAYKLWVRGGGLRRAELVDETAQMPVVKAR</sequence>
<comment type="subcellular location">
    <subcellularLocation>
        <location evidence="1">Cell inner membrane</location>
        <topology evidence="1">Multi-pass membrane protein</topology>
    </subcellularLocation>
</comment>
<dbReference type="PROSITE" id="PS00218">
    <property type="entry name" value="AMINO_ACID_PERMEASE_1"/>
    <property type="match status" value="1"/>
</dbReference>
<dbReference type="Proteomes" id="UP000317715">
    <property type="component" value="Unassembled WGS sequence"/>
</dbReference>
<feature type="transmembrane region" description="Helical" evidence="10">
    <location>
        <begin position="259"/>
        <end position="276"/>
    </location>
</feature>
<keyword evidence="6 10" id="KW-0812">Transmembrane</keyword>
<dbReference type="FunFam" id="1.20.1740.10:FF:000001">
    <property type="entry name" value="Amino acid permease"/>
    <property type="match status" value="1"/>
</dbReference>
<evidence type="ECO:0000256" key="3">
    <source>
        <dbReference type="ARBA" id="ARBA00022448"/>
    </source>
</evidence>
<feature type="transmembrane region" description="Helical" evidence="10">
    <location>
        <begin position="346"/>
        <end position="368"/>
    </location>
</feature>
<dbReference type="PANTHER" id="PTHR43495:SF4">
    <property type="entry name" value="AROMATIC AMINO ACID TRANSPORT PROTEIN AROP"/>
    <property type="match status" value="1"/>
</dbReference>
<dbReference type="GO" id="GO:0006865">
    <property type="term" value="P:amino acid transport"/>
    <property type="evidence" value="ECO:0007669"/>
    <property type="project" value="UniProtKB-KW"/>
</dbReference>
<feature type="transmembrane region" description="Helical" evidence="10">
    <location>
        <begin position="167"/>
        <end position="188"/>
    </location>
</feature>
<feature type="transmembrane region" description="Helical" evidence="10">
    <location>
        <begin position="444"/>
        <end position="463"/>
    </location>
</feature>
<comment type="similarity">
    <text evidence="2">Belongs to the amino acid-polyamine-organocation (APC) superfamily. Amino acid transporter (AAT) (TC 2.A.3.1) family.</text>
</comment>
<feature type="transmembrane region" description="Helical" evidence="10">
    <location>
        <begin position="416"/>
        <end position="438"/>
    </location>
</feature>
<keyword evidence="7" id="KW-0029">Amino-acid transport</keyword>
<dbReference type="EMBL" id="BJMD01000034">
    <property type="protein sequence ID" value="GEB21077.1"/>
    <property type="molecule type" value="Genomic_DNA"/>
</dbReference>
<protein>
    <submittedName>
        <fullName evidence="12">Amino acid permease</fullName>
    </submittedName>
</protein>
<dbReference type="GO" id="GO:0005886">
    <property type="term" value="C:plasma membrane"/>
    <property type="evidence" value="ECO:0007669"/>
    <property type="project" value="UniProtKB-SubCell"/>
</dbReference>
<dbReference type="InterPro" id="IPR004841">
    <property type="entry name" value="AA-permease/SLC12A_dom"/>
</dbReference>
<feature type="transmembrane region" description="Helical" evidence="10">
    <location>
        <begin position="137"/>
        <end position="155"/>
    </location>
</feature>
<comment type="caution">
    <text evidence="12">The sequence shown here is derived from an EMBL/GenBank/DDBJ whole genome shotgun (WGS) entry which is preliminary data.</text>
</comment>
<evidence type="ECO:0000256" key="1">
    <source>
        <dbReference type="ARBA" id="ARBA00004429"/>
    </source>
</evidence>
<evidence type="ECO:0000256" key="4">
    <source>
        <dbReference type="ARBA" id="ARBA00022475"/>
    </source>
</evidence>
<evidence type="ECO:0000313" key="13">
    <source>
        <dbReference type="Proteomes" id="UP000317715"/>
    </source>
</evidence>
<dbReference type="RefSeq" id="WP_141286395.1">
    <property type="nucleotide sequence ID" value="NZ_BJMD01000034.1"/>
</dbReference>
<evidence type="ECO:0000259" key="11">
    <source>
        <dbReference type="Pfam" id="PF00324"/>
    </source>
</evidence>
<keyword evidence="13" id="KW-1185">Reference proteome</keyword>
<accession>A0A4Y3NJC6</accession>
<dbReference type="OrthoDB" id="5297508at2"/>
<dbReference type="GeneID" id="97299417"/>
<dbReference type="Gene3D" id="1.20.1740.10">
    <property type="entry name" value="Amino acid/polyamine transporter I"/>
    <property type="match status" value="1"/>
</dbReference>
<dbReference type="InterPro" id="IPR004840">
    <property type="entry name" value="Amino_acid_permease_CS"/>
</dbReference>
<feature type="transmembrane region" description="Helical" evidence="10">
    <location>
        <begin position="56"/>
        <end position="75"/>
    </location>
</feature>